<keyword evidence="11" id="KW-1185">Reference proteome</keyword>
<feature type="transmembrane region" description="Helical" evidence="7">
    <location>
        <begin position="430"/>
        <end position="453"/>
    </location>
</feature>
<keyword evidence="2" id="KW-1003">Cell membrane</keyword>
<dbReference type="InterPro" id="IPR003838">
    <property type="entry name" value="ABC3_permease_C"/>
</dbReference>
<dbReference type="Proteomes" id="UP001500888">
    <property type="component" value="Unassembled WGS sequence"/>
</dbReference>
<feature type="transmembrane region" description="Helical" evidence="7">
    <location>
        <begin position="256"/>
        <end position="283"/>
    </location>
</feature>
<feature type="transmembrane region" description="Helical" evidence="7">
    <location>
        <begin position="400"/>
        <end position="424"/>
    </location>
</feature>
<keyword evidence="3 7" id="KW-0812">Transmembrane</keyword>
<feature type="transmembrane region" description="Helical" evidence="7">
    <location>
        <begin position="486"/>
        <end position="508"/>
    </location>
</feature>
<comment type="similarity">
    <text evidence="6">Belongs to the ABC-4 integral membrane protein family.</text>
</comment>
<feature type="transmembrane region" description="Helical" evidence="7">
    <location>
        <begin position="16"/>
        <end position="36"/>
    </location>
</feature>
<feature type="transmembrane region" description="Helical" evidence="7">
    <location>
        <begin position="711"/>
        <end position="735"/>
    </location>
</feature>
<feature type="domain" description="ABC3 transporter permease C-terminal" evidence="8">
    <location>
        <begin position="263"/>
        <end position="380"/>
    </location>
</feature>
<evidence type="ECO:0000256" key="2">
    <source>
        <dbReference type="ARBA" id="ARBA00022475"/>
    </source>
</evidence>
<dbReference type="PANTHER" id="PTHR30572:SF4">
    <property type="entry name" value="ABC TRANSPORTER PERMEASE YTRF"/>
    <property type="match status" value="1"/>
</dbReference>
<name>A0ABP7J5T5_9ACTN</name>
<feature type="transmembrane region" description="Helical" evidence="7">
    <location>
        <begin position="304"/>
        <end position="337"/>
    </location>
</feature>
<feature type="domain" description="ABC3 transporter permease C-terminal" evidence="8">
    <location>
        <begin position="719"/>
        <end position="832"/>
    </location>
</feature>
<dbReference type="Pfam" id="PF12704">
    <property type="entry name" value="MacB_PCD"/>
    <property type="match status" value="2"/>
</dbReference>
<evidence type="ECO:0000313" key="11">
    <source>
        <dbReference type="Proteomes" id="UP001500888"/>
    </source>
</evidence>
<protein>
    <submittedName>
        <fullName evidence="10">ABC transporter permease</fullName>
    </submittedName>
</protein>
<evidence type="ECO:0000259" key="9">
    <source>
        <dbReference type="Pfam" id="PF12704"/>
    </source>
</evidence>
<dbReference type="InterPro" id="IPR050250">
    <property type="entry name" value="Macrolide_Exporter_MacB"/>
</dbReference>
<comment type="subcellular location">
    <subcellularLocation>
        <location evidence="1">Cell membrane</location>
        <topology evidence="1">Multi-pass membrane protein</topology>
    </subcellularLocation>
</comment>
<comment type="caution">
    <text evidence="10">The sequence shown here is derived from an EMBL/GenBank/DDBJ whole genome shotgun (WGS) entry which is preliminary data.</text>
</comment>
<dbReference type="EMBL" id="BAAAZR010000038">
    <property type="protein sequence ID" value="GAA3835455.1"/>
    <property type="molecule type" value="Genomic_DNA"/>
</dbReference>
<dbReference type="RefSeq" id="WP_344949532.1">
    <property type="nucleotide sequence ID" value="NZ_BAAAZR010000038.1"/>
</dbReference>
<feature type="domain" description="MacB-like periplasmic core" evidence="9">
    <location>
        <begin position="17"/>
        <end position="226"/>
    </location>
</feature>
<keyword evidence="4 7" id="KW-1133">Transmembrane helix</keyword>
<feature type="transmembrane region" description="Helical" evidence="7">
    <location>
        <begin position="801"/>
        <end position="823"/>
    </location>
</feature>
<feature type="transmembrane region" description="Helical" evidence="7">
    <location>
        <begin position="357"/>
        <end position="379"/>
    </location>
</feature>
<keyword evidence="5 7" id="KW-0472">Membrane</keyword>
<sequence>MIRTTLAGLMGHKLRLLLTSLAITLGVGFIAGTFVLTDTLEAGFGQRIAASADKVDVAVLPPRSDGDKPARLLASDLVKVRAAAGVADAQGLVQGDAALIGKDGKAVGDFPTAGVSIATGRLNRTAITAGTAPAAGDQVVIDENTAKTRGFTPGDTVEVLDGDREPHTFHVVGLFDVGIDQRLAYSGAVGFTTATAQAMTGEKVFTEIDVLAADGVSPESLKTAVASALGGTGYRVWTGEQLAKELARTNGANTEFLTLGLLMFGLVAMLVAALVIYNTFNILVAQRAREMALMRCIGATRKQIFGSIILESTAVGLVSSAVGLITGLGLGAGALAVLKATGQDLPSAGVSLAPRTIALALVIGLVVTVGAALLPARTATEVAPIAALRTQTEEHTFKAGLVRIVFAALFLASGAGATAAGVSLEAGPEGLFVVMGGGVLTFCAVLILGPVIVRPLSAFAGWAPAKLFGVPGRLAMDNSRRNPKRSATTTVALTIGVTLMTLISVITATTRATYTAQLDQQFPVDYMVSAQLTNASGPGDGALPPALAAGLRARPELASVVQIRQTEARIGGDRTQVGTFSGPYEPVLRQGSMRGFTTGSAVVADHIATNLRVKPGDTISLTTPKAGTVNLTVAGVIDSGSMLLPAVTVPDGAFEKYFGRLDDHQLLVNAKDGVTADVSRRAVEAATQAYPTAKVLSSTEVRSQFDEVLDMTLMIITGLLGLAILISLLGIANTLSLSVHERTRESALLRALGLTRPQLRRMLSVEALILGLIGAIVGVTLGVIFGWAATQTLVEDTLFRVPLTQVLLFVLLSGVAGVLAAVLPARKAARASIVTSLASE</sequence>
<evidence type="ECO:0000256" key="7">
    <source>
        <dbReference type="SAM" id="Phobius"/>
    </source>
</evidence>
<organism evidence="10 11">
    <name type="scientific">Sphaerisporangium flaviroseum</name>
    <dbReference type="NCBI Taxonomy" id="509199"/>
    <lineage>
        <taxon>Bacteria</taxon>
        <taxon>Bacillati</taxon>
        <taxon>Actinomycetota</taxon>
        <taxon>Actinomycetes</taxon>
        <taxon>Streptosporangiales</taxon>
        <taxon>Streptosporangiaceae</taxon>
        <taxon>Sphaerisporangium</taxon>
    </lineage>
</organism>
<feature type="domain" description="MacB-like periplasmic core" evidence="9">
    <location>
        <begin position="486"/>
        <end position="685"/>
    </location>
</feature>
<evidence type="ECO:0000256" key="3">
    <source>
        <dbReference type="ARBA" id="ARBA00022692"/>
    </source>
</evidence>
<dbReference type="PANTHER" id="PTHR30572">
    <property type="entry name" value="MEMBRANE COMPONENT OF TRANSPORTER-RELATED"/>
    <property type="match status" value="1"/>
</dbReference>
<dbReference type="Pfam" id="PF02687">
    <property type="entry name" value="FtsX"/>
    <property type="match status" value="2"/>
</dbReference>
<evidence type="ECO:0000256" key="5">
    <source>
        <dbReference type="ARBA" id="ARBA00023136"/>
    </source>
</evidence>
<evidence type="ECO:0000313" key="10">
    <source>
        <dbReference type="EMBL" id="GAA3835455.1"/>
    </source>
</evidence>
<evidence type="ECO:0000256" key="6">
    <source>
        <dbReference type="ARBA" id="ARBA00038076"/>
    </source>
</evidence>
<evidence type="ECO:0000256" key="1">
    <source>
        <dbReference type="ARBA" id="ARBA00004651"/>
    </source>
</evidence>
<reference evidence="11" key="1">
    <citation type="journal article" date="2019" name="Int. J. Syst. Evol. Microbiol.">
        <title>The Global Catalogue of Microorganisms (GCM) 10K type strain sequencing project: providing services to taxonomists for standard genome sequencing and annotation.</title>
        <authorList>
            <consortium name="The Broad Institute Genomics Platform"/>
            <consortium name="The Broad Institute Genome Sequencing Center for Infectious Disease"/>
            <person name="Wu L."/>
            <person name="Ma J."/>
        </authorList>
    </citation>
    <scope>NUCLEOTIDE SEQUENCE [LARGE SCALE GENOMIC DNA]</scope>
    <source>
        <strain evidence="11">JCM 16908</strain>
    </source>
</reference>
<feature type="transmembrane region" description="Helical" evidence="7">
    <location>
        <begin position="767"/>
        <end position="789"/>
    </location>
</feature>
<gene>
    <name evidence="10" type="ORF">GCM10022226_66310</name>
</gene>
<proteinExistence type="inferred from homology"/>
<dbReference type="InterPro" id="IPR025857">
    <property type="entry name" value="MacB_PCD"/>
</dbReference>
<accession>A0ABP7J5T5</accession>
<evidence type="ECO:0000259" key="8">
    <source>
        <dbReference type="Pfam" id="PF02687"/>
    </source>
</evidence>
<evidence type="ECO:0000256" key="4">
    <source>
        <dbReference type="ARBA" id="ARBA00022989"/>
    </source>
</evidence>